<name>A0AAV4TJ33_9ARAC</name>
<gene>
    <name evidence="2" type="ORF">CDAR_219591</name>
</gene>
<evidence type="ECO:0000313" key="3">
    <source>
        <dbReference type="Proteomes" id="UP001054837"/>
    </source>
</evidence>
<organism evidence="2 3">
    <name type="scientific">Caerostris darwini</name>
    <dbReference type="NCBI Taxonomy" id="1538125"/>
    <lineage>
        <taxon>Eukaryota</taxon>
        <taxon>Metazoa</taxon>
        <taxon>Ecdysozoa</taxon>
        <taxon>Arthropoda</taxon>
        <taxon>Chelicerata</taxon>
        <taxon>Arachnida</taxon>
        <taxon>Araneae</taxon>
        <taxon>Araneomorphae</taxon>
        <taxon>Entelegynae</taxon>
        <taxon>Araneoidea</taxon>
        <taxon>Araneidae</taxon>
        <taxon>Caerostris</taxon>
    </lineage>
</organism>
<accession>A0AAV4TJ33</accession>
<keyword evidence="3" id="KW-1185">Reference proteome</keyword>
<feature type="chain" id="PRO_5043842581" evidence="1">
    <location>
        <begin position="21"/>
        <end position="86"/>
    </location>
</feature>
<evidence type="ECO:0000256" key="1">
    <source>
        <dbReference type="SAM" id="SignalP"/>
    </source>
</evidence>
<keyword evidence="1" id="KW-0732">Signal</keyword>
<sequence length="86" mass="9431">MRRIFAILLLVCAVFAGIRAEGCGTLESCGEGQCCAGSFYHRFCRDLSDDGMPCEQPNRAEHYSVACPCKEGLVCNVLPRCQPVEK</sequence>
<protein>
    <submittedName>
        <fullName evidence="2">U19-ctenitoxin-Pn1a</fullName>
    </submittedName>
</protein>
<evidence type="ECO:0000313" key="2">
    <source>
        <dbReference type="EMBL" id="GIY44780.1"/>
    </source>
</evidence>
<dbReference type="AlphaFoldDB" id="A0AAV4TJ33"/>
<dbReference type="Proteomes" id="UP001054837">
    <property type="component" value="Unassembled WGS sequence"/>
</dbReference>
<dbReference type="EMBL" id="BPLQ01009569">
    <property type="protein sequence ID" value="GIY44780.1"/>
    <property type="molecule type" value="Genomic_DNA"/>
</dbReference>
<dbReference type="Gene3D" id="2.10.80.10">
    <property type="entry name" value="Lipase, subunit A"/>
    <property type="match status" value="1"/>
</dbReference>
<proteinExistence type="predicted"/>
<reference evidence="2 3" key="1">
    <citation type="submission" date="2021-06" db="EMBL/GenBank/DDBJ databases">
        <title>Caerostris darwini draft genome.</title>
        <authorList>
            <person name="Kono N."/>
            <person name="Arakawa K."/>
        </authorList>
    </citation>
    <scope>NUCLEOTIDE SEQUENCE [LARGE SCALE GENOMIC DNA]</scope>
</reference>
<feature type="signal peptide" evidence="1">
    <location>
        <begin position="1"/>
        <end position="20"/>
    </location>
</feature>
<comment type="caution">
    <text evidence="2">The sequence shown here is derived from an EMBL/GenBank/DDBJ whole genome shotgun (WGS) entry which is preliminary data.</text>
</comment>